<evidence type="ECO:0000256" key="3">
    <source>
        <dbReference type="ARBA" id="ARBA00023163"/>
    </source>
</evidence>
<keyword evidence="1" id="KW-0805">Transcription regulation</keyword>
<dbReference type="InterPro" id="IPR009057">
    <property type="entry name" value="Homeodomain-like_sf"/>
</dbReference>
<gene>
    <name evidence="5" type="ORF">CR159_15400</name>
</gene>
<accession>A0A2N4U1P7</accession>
<reference evidence="5 6" key="1">
    <citation type="submission" date="2017-10" db="EMBL/GenBank/DDBJ databases">
        <title>Two draft genome sequences of Pusillimonas sp. strains isolated from a nitrate- and radionuclide-contaminated groundwater in Russia.</title>
        <authorList>
            <person name="Grouzdev D.S."/>
            <person name="Tourova T.P."/>
            <person name="Goeva M.A."/>
            <person name="Babich T.L."/>
            <person name="Sokolova D.S."/>
            <person name="Abdullin R."/>
            <person name="Poltaraus A.B."/>
            <person name="Toshchakov S.V."/>
            <person name="Nazina T.N."/>
        </authorList>
    </citation>
    <scope>NUCLEOTIDE SEQUENCE [LARGE SCALE GENOMIC DNA]</scope>
    <source>
        <strain evidence="5 6">JR1/69-3-13</strain>
    </source>
</reference>
<dbReference type="PANTHER" id="PTHR46796:SF6">
    <property type="entry name" value="ARAC SUBFAMILY"/>
    <property type="match status" value="1"/>
</dbReference>
<dbReference type="Pfam" id="PF14525">
    <property type="entry name" value="AraC_binding_2"/>
    <property type="match status" value="1"/>
</dbReference>
<keyword evidence="3" id="KW-0804">Transcription</keyword>
<dbReference type="Gene3D" id="1.10.10.60">
    <property type="entry name" value="Homeodomain-like"/>
    <property type="match status" value="1"/>
</dbReference>
<feature type="domain" description="HTH araC/xylS-type" evidence="4">
    <location>
        <begin position="211"/>
        <end position="311"/>
    </location>
</feature>
<keyword evidence="6" id="KW-1185">Reference proteome</keyword>
<dbReference type="InterPro" id="IPR035418">
    <property type="entry name" value="AraC-bd_2"/>
</dbReference>
<dbReference type="AlphaFoldDB" id="A0A2N4U1P7"/>
<evidence type="ECO:0000259" key="4">
    <source>
        <dbReference type="PROSITE" id="PS01124"/>
    </source>
</evidence>
<name>A0A2N4U1P7_9BURK</name>
<dbReference type="PRINTS" id="PR00032">
    <property type="entry name" value="HTHARAC"/>
</dbReference>
<dbReference type="InterPro" id="IPR020449">
    <property type="entry name" value="Tscrpt_reg_AraC-type_HTH"/>
</dbReference>
<dbReference type="PANTHER" id="PTHR46796">
    <property type="entry name" value="HTH-TYPE TRANSCRIPTIONAL ACTIVATOR RHAS-RELATED"/>
    <property type="match status" value="1"/>
</dbReference>
<dbReference type="PROSITE" id="PS01124">
    <property type="entry name" value="HTH_ARAC_FAMILY_2"/>
    <property type="match status" value="1"/>
</dbReference>
<dbReference type="GO" id="GO:0043565">
    <property type="term" value="F:sequence-specific DNA binding"/>
    <property type="evidence" value="ECO:0007669"/>
    <property type="project" value="InterPro"/>
</dbReference>
<dbReference type="RefSeq" id="WP_102074860.1">
    <property type="nucleotide sequence ID" value="NZ_PDNW01000014.1"/>
</dbReference>
<evidence type="ECO:0000313" key="6">
    <source>
        <dbReference type="Proteomes" id="UP000234190"/>
    </source>
</evidence>
<evidence type="ECO:0000256" key="1">
    <source>
        <dbReference type="ARBA" id="ARBA00023015"/>
    </source>
</evidence>
<protein>
    <submittedName>
        <fullName evidence="5">AraC family transcriptional regulator</fullName>
    </submittedName>
</protein>
<dbReference type="GO" id="GO:0003700">
    <property type="term" value="F:DNA-binding transcription factor activity"/>
    <property type="evidence" value="ECO:0007669"/>
    <property type="project" value="InterPro"/>
</dbReference>
<proteinExistence type="predicted"/>
<dbReference type="Proteomes" id="UP000234190">
    <property type="component" value="Unassembled WGS sequence"/>
</dbReference>
<evidence type="ECO:0000256" key="2">
    <source>
        <dbReference type="ARBA" id="ARBA00023125"/>
    </source>
</evidence>
<sequence>MLLRTSPRRFESHSPWREGVCEYFVELEVNASNSGPFINVAATDTIGCLQVTELFTSAQRVRRTRLLADRSDQSVFKATLQLSGRSEVVQDQRSAVLNPGEWGLYDTARPYEVTVDQDAHFLVLQIPAPQMTVWQPYLAQAVARSFSASHGSARVAMDTLRLALAENPGLSNAATRDIAKIILQMIGLNLCEQSGNGGMSAMDEVRQAQFRKISQYIAENLHDPELSATGLATRFRVSRRYLHKLFADHELTPADYILRTRLERCRSFLADRTVVKQVSEIAYQHGFSDSTVFSHAFRRRYGVSPTEWRRQQTQ</sequence>
<comment type="caution">
    <text evidence="5">The sequence shown here is derived from an EMBL/GenBank/DDBJ whole genome shotgun (WGS) entry which is preliminary data.</text>
</comment>
<dbReference type="EMBL" id="PDNW01000014">
    <property type="protein sequence ID" value="PLC48941.1"/>
    <property type="molecule type" value="Genomic_DNA"/>
</dbReference>
<dbReference type="InterPro" id="IPR018060">
    <property type="entry name" value="HTH_AraC"/>
</dbReference>
<dbReference type="Pfam" id="PF12833">
    <property type="entry name" value="HTH_18"/>
    <property type="match status" value="1"/>
</dbReference>
<dbReference type="SUPFAM" id="SSF46689">
    <property type="entry name" value="Homeodomain-like"/>
    <property type="match status" value="1"/>
</dbReference>
<dbReference type="SMART" id="SM00342">
    <property type="entry name" value="HTH_ARAC"/>
    <property type="match status" value="1"/>
</dbReference>
<dbReference type="InterPro" id="IPR050204">
    <property type="entry name" value="AraC_XylS_family_regulators"/>
</dbReference>
<evidence type="ECO:0000313" key="5">
    <source>
        <dbReference type="EMBL" id="PLC48941.1"/>
    </source>
</evidence>
<keyword evidence="2" id="KW-0238">DNA-binding</keyword>
<organism evidence="5 6">
    <name type="scientific">Pollutimonas subterranea</name>
    <dbReference type="NCBI Taxonomy" id="2045210"/>
    <lineage>
        <taxon>Bacteria</taxon>
        <taxon>Pseudomonadati</taxon>
        <taxon>Pseudomonadota</taxon>
        <taxon>Betaproteobacteria</taxon>
        <taxon>Burkholderiales</taxon>
        <taxon>Alcaligenaceae</taxon>
        <taxon>Pollutimonas</taxon>
    </lineage>
</organism>
<dbReference type="OrthoDB" id="9178898at2"/>